<dbReference type="RefSeq" id="WP_010256682.1">
    <property type="nucleotide sequence ID" value="NC_011779.1"/>
</dbReference>
<sequence length="142" mass="16217">MVINVNLTGRVMLPYIPDYIRNSKEKIKEEEKAYVVLKDINYGFVENLKARQIELFKKLNGENGKTNSNAMIESTSAQIQFVKKIWDENVVGFVGLENQQGEVITKEMVEGDAILFQDMLSSLAIEINFLADTLRVERVSKK</sequence>
<geneLocation type="plasmid" evidence="1 2">
    <name>ZS7_lp28-2</name>
</geneLocation>
<protein>
    <submittedName>
        <fullName evidence="1">Uncharacterized protein</fullName>
    </submittedName>
</protein>
<organism evidence="1 2">
    <name type="scientific">Borreliella burgdorferi (strain ZS7)</name>
    <name type="common">Borrelia burgdorferi</name>
    <dbReference type="NCBI Taxonomy" id="445985"/>
    <lineage>
        <taxon>Bacteria</taxon>
        <taxon>Pseudomonadati</taxon>
        <taxon>Spirochaetota</taxon>
        <taxon>Spirochaetia</taxon>
        <taxon>Spirochaetales</taxon>
        <taxon>Borreliaceae</taxon>
        <taxon>Borreliella</taxon>
    </lineage>
</organism>
<proteinExistence type="predicted"/>
<reference evidence="1 2" key="1">
    <citation type="journal article" date="2011" name="J. Bacteriol.">
        <title>Whole-genome sequences of thirteen isolates of Borrelia burgdorferi.</title>
        <authorList>
            <person name="Schutzer S.E."/>
            <person name="Fraser-Liggett C.M."/>
            <person name="Casjens S.R."/>
            <person name="Qiu W.G."/>
            <person name="Dunn J.J."/>
            <person name="Mongodin E.F."/>
            <person name="Luft B.J."/>
        </authorList>
    </citation>
    <scope>NUCLEOTIDE SEQUENCE [LARGE SCALE GENOMIC DNA]</scope>
    <source>
        <strain evidence="1 2">ZS7</strain>
        <plasmid evidence="1 2">ZS7_lp28-2</plasmid>
    </source>
</reference>
<evidence type="ECO:0000313" key="2">
    <source>
        <dbReference type="Proteomes" id="UP000006901"/>
    </source>
</evidence>
<accession>A0A0H3C3Z9</accession>
<dbReference type="Proteomes" id="UP000006901">
    <property type="component" value="Plasmid ZS7_lp28-2"/>
</dbReference>
<evidence type="ECO:0000313" key="1">
    <source>
        <dbReference type="EMBL" id="ACK75338.1"/>
    </source>
</evidence>
<dbReference type="KEGG" id="bbz:BbuZS7_G12"/>
<dbReference type="AlphaFoldDB" id="A0A0H3C3Z9"/>
<dbReference type="HOGENOM" id="CLU_1923540_0_0_12"/>
<gene>
    <name evidence="1" type="ordered locus">BbuZS7_G12</name>
</gene>
<keyword evidence="1" id="KW-0614">Plasmid</keyword>
<dbReference type="EMBL" id="CP001209">
    <property type="protein sequence ID" value="ACK75338.1"/>
    <property type="molecule type" value="Genomic_DNA"/>
</dbReference>
<name>A0A0H3C3Z9_BORBZ</name>